<dbReference type="InterPro" id="IPR039646">
    <property type="entry name" value="ZNHIT2"/>
</dbReference>
<dbReference type="PANTHER" id="PTHR15555">
    <property type="entry name" value="ZINC FINGER HIT DOMAIN CONTAINING PROTEIN 2 PROTEIN FON -RELATED"/>
    <property type="match status" value="1"/>
</dbReference>
<proteinExistence type="predicted"/>
<feature type="domain" description="HIT-type" evidence="2">
    <location>
        <begin position="14"/>
        <end position="47"/>
    </location>
</feature>
<keyword evidence="4" id="KW-1185">Reference proteome</keyword>
<dbReference type="Proteomes" id="UP001627154">
    <property type="component" value="Unassembled WGS sequence"/>
</dbReference>
<keyword evidence="1" id="KW-0479">Metal-binding</keyword>
<name>A0ABD2WCQ5_9HYME</name>
<dbReference type="EMBL" id="JBJJXI010000117">
    <property type="protein sequence ID" value="KAL3390480.1"/>
    <property type="molecule type" value="Genomic_DNA"/>
</dbReference>
<accession>A0ABD2WCQ5</accession>
<evidence type="ECO:0000256" key="1">
    <source>
        <dbReference type="PROSITE-ProRule" id="PRU00453"/>
    </source>
</evidence>
<evidence type="ECO:0000313" key="3">
    <source>
        <dbReference type="EMBL" id="KAL3390480.1"/>
    </source>
</evidence>
<dbReference type="AlphaFoldDB" id="A0ABD2WCQ5"/>
<dbReference type="PANTHER" id="PTHR15555:SF0">
    <property type="entry name" value="ZINC FINGER HIT DOMAIN-CONTAINING PROTEIN 2"/>
    <property type="match status" value="1"/>
</dbReference>
<gene>
    <name evidence="3" type="ORF">TKK_014638</name>
</gene>
<dbReference type="GO" id="GO:0008270">
    <property type="term" value="F:zinc ion binding"/>
    <property type="evidence" value="ECO:0007669"/>
    <property type="project" value="UniProtKB-UniRule"/>
</dbReference>
<dbReference type="CDD" id="cd23024">
    <property type="entry name" value="zf-HIT_ZNHIT2-3"/>
    <property type="match status" value="1"/>
</dbReference>
<sequence length="380" mass="43149">MEIEAPSGPNVTLCQICTENQSLYVCPKCTINYCSLKCYQSEAHLECSETFYKNCVEEELQSQQCDAELKQKTVDMLQRIYNEDCSLNDFLEGEGDESDYEADLDSDDENLPSLEKRLENVNLNDANELWSALTTSEKQEFEALIHSGEASKLLPAWNPWWAYHSKKPLVEDLSNKEIPQSYIGNCPSILDVPAWESVSKASPFLRFNIINTLYAYAFDVLYFNGEHHTAPLDAMYIFLHTCETMKIDRIFKNSSSAVESVLLAITNCESFSGDQETIMGTKAAGDAILNGPDAENKSFYCLSALSDLHQLINEAKIELTTKLQKPLSDEFKNKFQTHIDLGSFQITRKNLSLYMKKIEFYVGWLKCKGQMYDITEGDTI</sequence>
<dbReference type="InterPro" id="IPR007529">
    <property type="entry name" value="Znf_HIT"/>
</dbReference>
<dbReference type="SUPFAM" id="SSF144232">
    <property type="entry name" value="HIT/MYND zinc finger-like"/>
    <property type="match status" value="1"/>
</dbReference>
<dbReference type="PROSITE" id="PS51083">
    <property type="entry name" value="ZF_HIT"/>
    <property type="match status" value="1"/>
</dbReference>
<reference evidence="3 4" key="1">
    <citation type="journal article" date="2024" name="bioRxiv">
        <title>A reference genome for Trichogramma kaykai: A tiny desert-dwelling parasitoid wasp with competing sex-ratio distorters.</title>
        <authorList>
            <person name="Culotta J."/>
            <person name="Lindsey A.R."/>
        </authorList>
    </citation>
    <scope>NUCLEOTIDE SEQUENCE [LARGE SCALE GENOMIC DNA]</scope>
    <source>
        <strain evidence="3 4">KSX58</strain>
    </source>
</reference>
<organism evidence="3 4">
    <name type="scientific">Trichogramma kaykai</name>
    <dbReference type="NCBI Taxonomy" id="54128"/>
    <lineage>
        <taxon>Eukaryota</taxon>
        <taxon>Metazoa</taxon>
        <taxon>Ecdysozoa</taxon>
        <taxon>Arthropoda</taxon>
        <taxon>Hexapoda</taxon>
        <taxon>Insecta</taxon>
        <taxon>Pterygota</taxon>
        <taxon>Neoptera</taxon>
        <taxon>Endopterygota</taxon>
        <taxon>Hymenoptera</taxon>
        <taxon>Apocrita</taxon>
        <taxon>Proctotrupomorpha</taxon>
        <taxon>Chalcidoidea</taxon>
        <taxon>Trichogrammatidae</taxon>
        <taxon>Trichogramma</taxon>
    </lineage>
</organism>
<evidence type="ECO:0000259" key="2">
    <source>
        <dbReference type="PROSITE" id="PS51083"/>
    </source>
</evidence>
<comment type="caution">
    <text evidence="3">The sequence shown here is derived from an EMBL/GenBank/DDBJ whole genome shotgun (WGS) entry which is preliminary data.</text>
</comment>
<protein>
    <recommendedName>
        <fullName evidence="2">HIT-type domain-containing protein</fullName>
    </recommendedName>
</protein>
<keyword evidence="1" id="KW-0863">Zinc-finger</keyword>
<keyword evidence="1" id="KW-0862">Zinc</keyword>
<dbReference type="Gene3D" id="3.30.60.190">
    <property type="match status" value="1"/>
</dbReference>
<evidence type="ECO:0000313" key="4">
    <source>
        <dbReference type="Proteomes" id="UP001627154"/>
    </source>
</evidence>
<dbReference type="Pfam" id="PF04438">
    <property type="entry name" value="zf-HIT"/>
    <property type="match status" value="1"/>
</dbReference>